<dbReference type="KEGG" id="rbc:BN938_1768"/>
<proteinExistence type="inferred from homology"/>
<dbReference type="HOGENOM" id="CLU_021095_0_3_10"/>
<dbReference type="Gene3D" id="3.90.220.20">
    <property type="entry name" value="DNA methylase specificity domains"/>
    <property type="match status" value="2"/>
</dbReference>
<dbReference type="Proteomes" id="UP000027616">
    <property type="component" value="Chromosome I"/>
</dbReference>
<accession>A0A060RD33</accession>
<organism evidence="5 6">
    <name type="scientific">Mucinivorans hirudinis</name>
    <dbReference type="NCBI Taxonomy" id="1433126"/>
    <lineage>
        <taxon>Bacteria</taxon>
        <taxon>Pseudomonadati</taxon>
        <taxon>Bacteroidota</taxon>
        <taxon>Bacteroidia</taxon>
        <taxon>Bacteroidales</taxon>
        <taxon>Rikenellaceae</taxon>
        <taxon>Mucinivorans</taxon>
    </lineage>
</organism>
<evidence type="ECO:0000256" key="3">
    <source>
        <dbReference type="ARBA" id="ARBA00023125"/>
    </source>
</evidence>
<evidence type="ECO:0000259" key="4">
    <source>
        <dbReference type="Pfam" id="PF01420"/>
    </source>
</evidence>
<evidence type="ECO:0000256" key="2">
    <source>
        <dbReference type="ARBA" id="ARBA00022747"/>
    </source>
</evidence>
<sequence>MKNNKNNNCNFPTLRFPEFAGEWEEVRLKDICTISKGAGISKDQLSIDGTPCILYGELYTKYKSEVVRDVFSRTNICDSNLVRSKANDVIIPSSGESAVDIATARCIPYDGVLLGGDLNIIRLSEQNGIFFSYQLNGARKREIAKVAQGVSVVHLYGENLKNLTVFYPLKAEQDKIARFLSLIDERIATQNKIIAHLESLIKGLYSTTNKIGWKSYLLSELMIERKEFNTKQFPIYSVSVDVGLVDQIEHLGRSFAAKDTRHYNVVRPGDVVYTKSPTGSFPFGIVKQSLVNPAVAVSPLYGVYQPKSIHIGRIIQHYFASPIRTNNYLHSLIQKGAKNTINISTQHFLDKAILLPSSEKEIISISELLASYNDKCDLEKALREHLLSQKMFLLQKMFI</sequence>
<keyword evidence="2" id="KW-0680">Restriction system</keyword>
<name>A0A060RD33_9BACT</name>
<gene>
    <name evidence="5" type="ORF">BN938_1768</name>
</gene>
<dbReference type="PATRIC" id="fig|1433126.3.peg.1744"/>
<dbReference type="Gene3D" id="1.10.287.1120">
    <property type="entry name" value="Bipartite methylase S protein"/>
    <property type="match status" value="1"/>
</dbReference>
<dbReference type="EC" id="3.1.21.3" evidence="5"/>
<evidence type="ECO:0000313" key="6">
    <source>
        <dbReference type="Proteomes" id="UP000027616"/>
    </source>
</evidence>
<dbReference type="InterPro" id="IPR044946">
    <property type="entry name" value="Restrct_endonuc_typeI_TRD_sf"/>
</dbReference>
<dbReference type="InterPro" id="IPR000055">
    <property type="entry name" value="Restrct_endonuc_typeI_TRD"/>
</dbReference>
<dbReference type="AlphaFoldDB" id="A0A060RD33"/>
<dbReference type="InterPro" id="IPR052021">
    <property type="entry name" value="Type-I_RS_S_subunit"/>
</dbReference>
<dbReference type="SUPFAM" id="SSF116734">
    <property type="entry name" value="DNA methylase specificity domain"/>
    <property type="match status" value="2"/>
</dbReference>
<evidence type="ECO:0000256" key="1">
    <source>
        <dbReference type="ARBA" id="ARBA00010923"/>
    </source>
</evidence>
<dbReference type="GO" id="GO:0009307">
    <property type="term" value="P:DNA restriction-modification system"/>
    <property type="evidence" value="ECO:0007669"/>
    <property type="project" value="UniProtKB-KW"/>
</dbReference>
<evidence type="ECO:0000313" key="5">
    <source>
        <dbReference type="EMBL" id="CDN31848.1"/>
    </source>
</evidence>
<keyword evidence="3" id="KW-0238">DNA-binding</keyword>
<protein>
    <submittedName>
        <fullName evidence="5">Type I restriction-modification system, specificity subunit S</fullName>
        <ecNumber evidence="5">3.1.21.3</ecNumber>
    </submittedName>
</protein>
<dbReference type="EMBL" id="HG934468">
    <property type="protein sequence ID" value="CDN31848.1"/>
    <property type="molecule type" value="Genomic_DNA"/>
</dbReference>
<dbReference type="STRING" id="1433126.BN938_1768"/>
<keyword evidence="6" id="KW-1185">Reference proteome</keyword>
<feature type="domain" description="Type I restriction modification DNA specificity" evidence="4">
    <location>
        <begin position="22"/>
        <end position="198"/>
    </location>
</feature>
<dbReference type="PANTHER" id="PTHR30408:SF13">
    <property type="entry name" value="TYPE I RESTRICTION ENZYME HINDI SPECIFICITY SUBUNIT"/>
    <property type="match status" value="1"/>
</dbReference>
<comment type="similarity">
    <text evidence="1">Belongs to the type-I restriction system S methylase family.</text>
</comment>
<dbReference type="Pfam" id="PF01420">
    <property type="entry name" value="Methylase_S"/>
    <property type="match status" value="1"/>
</dbReference>
<dbReference type="GO" id="GO:0003677">
    <property type="term" value="F:DNA binding"/>
    <property type="evidence" value="ECO:0007669"/>
    <property type="project" value="UniProtKB-KW"/>
</dbReference>
<dbReference type="GO" id="GO:0009035">
    <property type="term" value="F:type I site-specific deoxyribonuclease activity"/>
    <property type="evidence" value="ECO:0007669"/>
    <property type="project" value="UniProtKB-EC"/>
</dbReference>
<dbReference type="REBASE" id="88604">
    <property type="entry name" value="S1.MhiM3ORF1767P"/>
</dbReference>
<dbReference type="PANTHER" id="PTHR30408">
    <property type="entry name" value="TYPE-1 RESTRICTION ENZYME ECOKI SPECIFICITY PROTEIN"/>
    <property type="match status" value="1"/>
</dbReference>
<keyword evidence="5" id="KW-0378">Hydrolase</keyword>
<dbReference type="eggNOG" id="COG0732">
    <property type="taxonomic scope" value="Bacteria"/>
</dbReference>
<reference evidence="5 6" key="1">
    <citation type="journal article" date="2015" name="Genome Announc.">
        <title>Complete Genome Sequence of the Novel Leech Symbiont Mucinivorans hirudinis M3T.</title>
        <authorList>
            <person name="Nelson M.C."/>
            <person name="Bomar L."/>
            <person name="Graf J."/>
        </authorList>
    </citation>
    <scope>NUCLEOTIDE SEQUENCE [LARGE SCALE GENOMIC DNA]</scope>
    <source>
        <strain evidence="6">M3</strain>
    </source>
</reference>